<evidence type="ECO:0000256" key="1">
    <source>
        <dbReference type="ARBA" id="ARBA00008898"/>
    </source>
</evidence>
<keyword evidence="2" id="KW-0560">Oxidoreductase</keyword>
<dbReference type="OrthoDB" id="9792858at2"/>
<comment type="similarity">
    <text evidence="1">Belongs to the non-flavoprotein flavin reductase family.</text>
</comment>
<dbReference type="Gene3D" id="2.30.110.10">
    <property type="entry name" value="Electron Transport, Fmn-binding Protein, Chain A"/>
    <property type="match status" value="1"/>
</dbReference>
<comment type="caution">
    <text evidence="4">The sequence shown here is derived from an EMBL/GenBank/DDBJ whole genome shotgun (WGS) entry which is preliminary data.</text>
</comment>
<dbReference type="PANTHER" id="PTHR30466:SF11">
    <property type="entry name" value="FLAVIN-DEPENDENT MONOOXYGENASE, REDUCTASE SUBUNIT HSAB"/>
    <property type="match status" value="1"/>
</dbReference>
<evidence type="ECO:0000259" key="3">
    <source>
        <dbReference type="SMART" id="SM00903"/>
    </source>
</evidence>
<protein>
    <submittedName>
        <fullName evidence="4">Flavin reductase</fullName>
    </submittedName>
</protein>
<evidence type="ECO:0000313" key="4">
    <source>
        <dbReference type="EMBL" id="GEO14193.1"/>
    </source>
</evidence>
<evidence type="ECO:0000256" key="2">
    <source>
        <dbReference type="ARBA" id="ARBA00023002"/>
    </source>
</evidence>
<dbReference type="PANTHER" id="PTHR30466">
    <property type="entry name" value="FLAVIN REDUCTASE"/>
    <property type="match status" value="1"/>
</dbReference>
<proteinExistence type="inferred from homology"/>
<dbReference type="GO" id="GO:0010181">
    <property type="term" value="F:FMN binding"/>
    <property type="evidence" value="ECO:0007669"/>
    <property type="project" value="InterPro"/>
</dbReference>
<feature type="domain" description="Flavin reductase like" evidence="3">
    <location>
        <begin position="21"/>
        <end position="164"/>
    </location>
</feature>
<sequence>MNQPRMSFKTVEDPMHLRQALGRYATGVTVVTTRGPDGKLEGLTANSFSSVSLDPPLVLWSLQKRAPSLESFRSSGSFAVNVLGTHQHSHCKHFATPAQDKFADIAHEIGFGGCPLLTDSLATFECSTHSVVEGGDHLIFIGRVERAVYADGEPLIFSAGSFCVPALFPKPESVREASTIVQPAAIQRECCS</sequence>
<dbReference type="GO" id="GO:0042602">
    <property type="term" value="F:riboflavin reductase (NADPH) activity"/>
    <property type="evidence" value="ECO:0007669"/>
    <property type="project" value="TreeGrafter"/>
</dbReference>
<dbReference type="InterPro" id="IPR002563">
    <property type="entry name" value="Flavin_Rdtase-like_dom"/>
</dbReference>
<name>A0A512BQA2_9HYPH</name>
<keyword evidence="5" id="KW-1185">Reference proteome</keyword>
<dbReference type="SUPFAM" id="SSF50475">
    <property type="entry name" value="FMN-binding split barrel"/>
    <property type="match status" value="1"/>
</dbReference>
<evidence type="ECO:0000313" key="5">
    <source>
        <dbReference type="Proteomes" id="UP000321085"/>
    </source>
</evidence>
<reference evidence="4 5" key="1">
    <citation type="submission" date="2019-07" db="EMBL/GenBank/DDBJ databases">
        <title>Whole genome shotgun sequence of Microvirga aerophila NBRC 106136.</title>
        <authorList>
            <person name="Hosoyama A."/>
            <person name="Uohara A."/>
            <person name="Ohji S."/>
            <person name="Ichikawa N."/>
        </authorList>
    </citation>
    <scope>NUCLEOTIDE SEQUENCE [LARGE SCALE GENOMIC DNA]</scope>
    <source>
        <strain evidence="4 5">NBRC 106136</strain>
    </source>
</reference>
<dbReference type="Pfam" id="PF01613">
    <property type="entry name" value="Flavin_Reduct"/>
    <property type="match status" value="1"/>
</dbReference>
<dbReference type="SMART" id="SM00903">
    <property type="entry name" value="Flavin_Reduct"/>
    <property type="match status" value="1"/>
</dbReference>
<gene>
    <name evidence="4" type="primary">ntaB</name>
    <name evidence="4" type="ORF">MAE02_18890</name>
</gene>
<dbReference type="AlphaFoldDB" id="A0A512BQA2"/>
<accession>A0A512BQA2</accession>
<dbReference type="EMBL" id="BJYU01000020">
    <property type="protein sequence ID" value="GEO14193.1"/>
    <property type="molecule type" value="Genomic_DNA"/>
</dbReference>
<organism evidence="4 5">
    <name type="scientific">Microvirga aerophila</name>
    <dbReference type="NCBI Taxonomy" id="670291"/>
    <lineage>
        <taxon>Bacteria</taxon>
        <taxon>Pseudomonadati</taxon>
        <taxon>Pseudomonadota</taxon>
        <taxon>Alphaproteobacteria</taxon>
        <taxon>Hyphomicrobiales</taxon>
        <taxon>Methylobacteriaceae</taxon>
        <taxon>Microvirga</taxon>
    </lineage>
</organism>
<dbReference type="InterPro" id="IPR012349">
    <property type="entry name" value="Split_barrel_FMN-bd"/>
</dbReference>
<dbReference type="InterPro" id="IPR050268">
    <property type="entry name" value="NADH-dep_flavin_reductase"/>
</dbReference>
<dbReference type="Proteomes" id="UP000321085">
    <property type="component" value="Unassembled WGS sequence"/>
</dbReference>